<feature type="chain" id="PRO_5005327816" evidence="1">
    <location>
        <begin position="22"/>
        <end position="121"/>
    </location>
</feature>
<evidence type="ECO:0000313" key="2">
    <source>
        <dbReference type="Proteomes" id="UP000035681"/>
    </source>
</evidence>
<accession>A0A0K0ECC7</accession>
<sequence length="121" mass="14617">MKILKVHHFIVIFILLQQSYSFQKSTPSFINNSIDIHNIKLLLNETVNEFLKCIPIFYNCLTWNDIEGKRLEICNNYYNVNFIKDHETLKDMFNEVGIEIYRCWKFINVFTPNMDDFFYSN</sequence>
<feature type="signal peptide" evidence="1">
    <location>
        <begin position="1"/>
        <end position="21"/>
    </location>
</feature>
<evidence type="ECO:0000313" key="3">
    <source>
        <dbReference type="WBParaSite" id="SSTP_0000714350.1"/>
    </source>
</evidence>
<evidence type="ECO:0000256" key="1">
    <source>
        <dbReference type="SAM" id="SignalP"/>
    </source>
</evidence>
<dbReference type="Proteomes" id="UP000035681">
    <property type="component" value="Unplaced"/>
</dbReference>
<name>A0A0K0ECC7_STRER</name>
<keyword evidence="2" id="KW-1185">Reference proteome</keyword>
<protein>
    <submittedName>
        <fullName evidence="4">Saposin B-type domain-containing protein</fullName>
    </submittedName>
</protein>
<organism evidence="3">
    <name type="scientific">Strongyloides stercoralis</name>
    <name type="common">Threadworm</name>
    <dbReference type="NCBI Taxonomy" id="6248"/>
    <lineage>
        <taxon>Eukaryota</taxon>
        <taxon>Metazoa</taxon>
        <taxon>Ecdysozoa</taxon>
        <taxon>Nematoda</taxon>
        <taxon>Chromadorea</taxon>
        <taxon>Rhabditida</taxon>
        <taxon>Tylenchina</taxon>
        <taxon>Panagrolaimomorpha</taxon>
        <taxon>Strongyloidoidea</taxon>
        <taxon>Strongyloididae</taxon>
        <taxon>Strongyloides</taxon>
    </lineage>
</organism>
<dbReference type="WBParaSite" id="TCONS_00010957.p1">
    <property type="protein sequence ID" value="TCONS_00010957.p1"/>
    <property type="gene ID" value="XLOC_004839"/>
</dbReference>
<evidence type="ECO:0000313" key="4">
    <source>
        <dbReference type="WBParaSite" id="TCONS_00010957.p1"/>
    </source>
</evidence>
<reference evidence="3" key="1">
    <citation type="submission" date="2015-08" db="UniProtKB">
        <authorList>
            <consortium name="WormBaseParasite"/>
        </authorList>
    </citation>
    <scope>IDENTIFICATION</scope>
</reference>
<proteinExistence type="predicted"/>
<dbReference type="WBParaSite" id="SSTP_0000714350.1">
    <property type="protein sequence ID" value="SSTP_0000714350.1"/>
    <property type="gene ID" value="SSTP_0000714350"/>
</dbReference>
<keyword evidence="1" id="KW-0732">Signal</keyword>
<dbReference type="AlphaFoldDB" id="A0A0K0ECC7"/>